<reference evidence="2" key="1">
    <citation type="journal article" date="2019" name="Int. J. Syst. Evol. Microbiol.">
        <title>The Global Catalogue of Microorganisms (GCM) 10K type strain sequencing project: providing services to taxonomists for standard genome sequencing and annotation.</title>
        <authorList>
            <consortium name="The Broad Institute Genomics Platform"/>
            <consortium name="The Broad Institute Genome Sequencing Center for Infectious Disease"/>
            <person name="Wu L."/>
            <person name="Ma J."/>
        </authorList>
    </citation>
    <scope>NUCLEOTIDE SEQUENCE [LARGE SCALE GENOMIC DNA]</scope>
    <source>
        <strain evidence="2">JCM 31202</strain>
    </source>
</reference>
<dbReference type="RefSeq" id="WP_378300074.1">
    <property type="nucleotide sequence ID" value="NZ_JBHTJA010000034.1"/>
</dbReference>
<comment type="caution">
    <text evidence="1">The sequence shown here is derived from an EMBL/GenBank/DDBJ whole genome shotgun (WGS) entry which is preliminary data.</text>
</comment>
<name>A0ABW3ETZ4_9ACTN</name>
<keyword evidence="2" id="KW-1185">Reference proteome</keyword>
<evidence type="ECO:0000313" key="1">
    <source>
        <dbReference type="EMBL" id="MFD0902368.1"/>
    </source>
</evidence>
<evidence type="ECO:0000313" key="2">
    <source>
        <dbReference type="Proteomes" id="UP001596972"/>
    </source>
</evidence>
<dbReference type="EMBL" id="JBHTJA010000034">
    <property type="protein sequence ID" value="MFD0902368.1"/>
    <property type="molecule type" value="Genomic_DNA"/>
</dbReference>
<dbReference type="Pfam" id="PF13384">
    <property type="entry name" value="HTH_23"/>
    <property type="match status" value="1"/>
</dbReference>
<organism evidence="1 2">
    <name type="scientific">Actinomadura sediminis</name>
    <dbReference type="NCBI Taxonomy" id="1038904"/>
    <lineage>
        <taxon>Bacteria</taxon>
        <taxon>Bacillati</taxon>
        <taxon>Actinomycetota</taxon>
        <taxon>Actinomycetes</taxon>
        <taxon>Streptosporangiales</taxon>
        <taxon>Thermomonosporaceae</taxon>
        <taxon>Actinomadura</taxon>
    </lineage>
</organism>
<protein>
    <submittedName>
        <fullName evidence="1">Helix-turn-helix domain-containing protein</fullName>
    </submittedName>
</protein>
<sequence>MTARIRCRCCGRPGHHKGHGYRETCWRRWVAAGRPADGPPMPVEPPERPYRTAADAAELRARFARLREAGLTIPAAAARLRISFSTANRYEATRKETA</sequence>
<accession>A0ABW3ETZ4</accession>
<gene>
    <name evidence="1" type="ORF">ACFQ11_18360</name>
</gene>
<dbReference type="Proteomes" id="UP001596972">
    <property type="component" value="Unassembled WGS sequence"/>
</dbReference>
<proteinExistence type="predicted"/>